<evidence type="ECO:0000256" key="12">
    <source>
        <dbReference type="PIRSR" id="PIRSR005557-2"/>
    </source>
</evidence>
<dbReference type="OrthoDB" id="10264956at2759"/>
<accession>A0A6P5ALK8</accession>
<dbReference type="PANTHER" id="PTHR11987:SF53">
    <property type="entry name" value="ALPHA-2,8-SIALYLTRANSFERASE 8F-LIKE"/>
    <property type="match status" value="1"/>
</dbReference>
<keyword evidence="3" id="KW-0328">Glycosyltransferase</keyword>
<keyword evidence="11" id="KW-0325">Glycoprotein</keyword>
<evidence type="ECO:0000256" key="11">
    <source>
        <dbReference type="ARBA" id="ARBA00023180"/>
    </source>
</evidence>
<comment type="subcellular location">
    <subcellularLocation>
        <location evidence="1">Golgi apparatus membrane</location>
        <topology evidence="1">Single-pass type II membrane protein</topology>
    </subcellularLocation>
</comment>
<feature type="compositionally biased region" description="Polar residues" evidence="13">
    <location>
        <begin position="63"/>
        <end position="77"/>
    </location>
</feature>
<keyword evidence="4" id="KW-0808">Transferase</keyword>
<dbReference type="GO" id="GO:0006491">
    <property type="term" value="P:N-glycan processing"/>
    <property type="evidence" value="ECO:0007669"/>
    <property type="project" value="TreeGrafter"/>
</dbReference>
<evidence type="ECO:0000313" key="16">
    <source>
        <dbReference type="RefSeq" id="XP_019642931.1"/>
    </source>
</evidence>
<dbReference type="RefSeq" id="XP_019642931.1">
    <property type="nucleotide sequence ID" value="XM_019787372.1"/>
</dbReference>
<keyword evidence="8" id="KW-0333">Golgi apparatus</keyword>
<evidence type="ECO:0000256" key="1">
    <source>
        <dbReference type="ARBA" id="ARBA00004323"/>
    </source>
</evidence>
<dbReference type="PIRSF" id="PIRSF005557">
    <property type="entry name" value="Sialyl_trans"/>
    <property type="match status" value="1"/>
</dbReference>
<feature type="transmembrane region" description="Helical" evidence="14">
    <location>
        <begin position="17"/>
        <end position="36"/>
    </location>
</feature>
<dbReference type="Pfam" id="PF00777">
    <property type="entry name" value="Glyco_transf_29"/>
    <property type="match status" value="1"/>
</dbReference>
<sequence length="425" mass="47573">MAPTAVNRSWRIPRNPLRCMAICVAVLAAFMLIWVMSSRELVVPVIKTSHDEMPTPSLAQVMRTQSAPDRISGTSAPDSPAQVEAESLKEVREMSPLNTSNHTMPTRTGETSTSKEVENILNLLKQVNTKQAASAKEVQSLPPTTQPDWVFGNLAPDSPWKFNATALKEIRNITAVGLNLKSRLQEHKWGNVTKPALPIGHYNACAVVGNGGVLLGSRCGAEIDSMDYVIRIDLPVLRGFEKDVGGRTNMTILNLKTPRRLAESSHLKNRSLDVYENRLQDVKDSVLLVDYRARKYIMKALPVYKLPFSVVVTKNRLRTGVMSLASKIAGRSMKKTPTIGLVSVLMMTSFCDHAYIYGFFPFFKDKNNVAVPYHYFPNDNLNSDRNPPLENRFDALHNVDQEYDFHRELHRRGAVKMQLGPCGKR</sequence>
<keyword evidence="5 14" id="KW-0812">Transmembrane</keyword>
<dbReference type="PANTHER" id="PTHR11987">
    <property type="entry name" value="ALPHA-2,8-SIALYLTRANSFERASE"/>
    <property type="match status" value="1"/>
</dbReference>
<dbReference type="KEGG" id="bbel:109484147"/>
<evidence type="ECO:0000256" key="10">
    <source>
        <dbReference type="ARBA" id="ARBA00023157"/>
    </source>
</evidence>
<evidence type="ECO:0000256" key="8">
    <source>
        <dbReference type="ARBA" id="ARBA00023034"/>
    </source>
</evidence>
<name>A0A6P5ALK8_BRABE</name>
<evidence type="ECO:0000313" key="15">
    <source>
        <dbReference type="Proteomes" id="UP000515135"/>
    </source>
</evidence>
<keyword evidence="6" id="KW-0735">Signal-anchor</keyword>
<dbReference type="GeneID" id="109484147"/>
<evidence type="ECO:0000256" key="14">
    <source>
        <dbReference type="SAM" id="Phobius"/>
    </source>
</evidence>
<evidence type="ECO:0000256" key="3">
    <source>
        <dbReference type="ARBA" id="ARBA00022676"/>
    </source>
</evidence>
<dbReference type="CDD" id="cd23963">
    <property type="entry name" value="GT29_ST8SIA"/>
    <property type="match status" value="1"/>
</dbReference>
<keyword evidence="7 14" id="KW-1133">Transmembrane helix</keyword>
<dbReference type="InterPro" id="IPR038578">
    <property type="entry name" value="GT29-like_sf"/>
</dbReference>
<dbReference type="Proteomes" id="UP000515135">
    <property type="component" value="Unplaced"/>
</dbReference>
<reference evidence="16" key="1">
    <citation type="submission" date="2025-08" db="UniProtKB">
        <authorList>
            <consortium name="RefSeq"/>
        </authorList>
    </citation>
    <scope>IDENTIFICATION</scope>
    <source>
        <tissue evidence="16">Gonad</tissue>
    </source>
</reference>
<proteinExistence type="inferred from homology"/>
<dbReference type="InterPro" id="IPR001675">
    <property type="entry name" value="Glyco_trans_29"/>
</dbReference>
<feature type="region of interest" description="Disordered" evidence="13">
    <location>
        <begin position="63"/>
        <end position="85"/>
    </location>
</feature>
<organism evidence="15 16">
    <name type="scientific">Branchiostoma belcheri</name>
    <name type="common">Amphioxus</name>
    <dbReference type="NCBI Taxonomy" id="7741"/>
    <lineage>
        <taxon>Eukaryota</taxon>
        <taxon>Metazoa</taxon>
        <taxon>Chordata</taxon>
        <taxon>Cephalochordata</taxon>
        <taxon>Leptocardii</taxon>
        <taxon>Amphioxiformes</taxon>
        <taxon>Branchiostomatidae</taxon>
        <taxon>Branchiostoma</taxon>
    </lineage>
</organism>
<dbReference type="GO" id="GO:0000139">
    <property type="term" value="C:Golgi membrane"/>
    <property type="evidence" value="ECO:0007669"/>
    <property type="project" value="UniProtKB-SubCell"/>
</dbReference>
<evidence type="ECO:0000256" key="4">
    <source>
        <dbReference type="ARBA" id="ARBA00022679"/>
    </source>
</evidence>
<dbReference type="InterPro" id="IPR050943">
    <property type="entry name" value="Glycosyltr_29_Sialyltrsf"/>
</dbReference>
<evidence type="ECO:0000256" key="7">
    <source>
        <dbReference type="ARBA" id="ARBA00022989"/>
    </source>
</evidence>
<evidence type="ECO:0000256" key="9">
    <source>
        <dbReference type="ARBA" id="ARBA00023136"/>
    </source>
</evidence>
<dbReference type="GO" id="GO:0009311">
    <property type="term" value="P:oligosaccharide metabolic process"/>
    <property type="evidence" value="ECO:0007669"/>
    <property type="project" value="TreeGrafter"/>
</dbReference>
<feature type="disulfide bond" evidence="12">
    <location>
        <begin position="205"/>
        <end position="351"/>
    </location>
</feature>
<dbReference type="AlphaFoldDB" id="A0A6P5ALK8"/>
<keyword evidence="15" id="KW-1185">Reference proteome</keyword>
<dbReference type="InterPro" id="IPR012163">
    <property type="entry name" value="Sialyl_trans"/>
</dbReference>
<keyword evidence="9 14" id="KW-0472">Membrane</keyword>
<comment type="similarity">
    <text evidence="2">Belongs to the glycosyltransferase 29 family.</text>
</comment>
<dbReference type="GO" id="GO:0003828">
    <property type="term" value="F:alpha-N-acetylneuraminate alpha-2,8-sialyltransferase activity"/>
    <property type="evidence" value="ECO:0007669"/>
    <property type="project" value="TreeGrafter"/>
</dbReference>
<protein>
    <submittedName>
        <fullName evidence="16">Sia-alpha-2,3-Gal-beta-1,4-GlcNAc-R:alpha 2,8-sialyltransferase-like isoform X1</fullName>
    </submittedName>
</protein>
<evidence type="ECO:0000256" key="13">
    <source>
        <dbReference type="SAM" id="MobiDB-lite"/>
    </source>
</evidence>
<dbReference type="Gene3D" id="3.90.1480.20">
    <property type="entry name" value="Glycosyl transferase family 29"/>
    <property type="match status" value="1"/>
</dbReference>
<gene>
    <name evidence="16" type="primary">LOC109484147</name>
</gene>
<evidence type="ECO:0000256" key="2">
    <source>
        <dbReference type="ARBA" id="ARBA00006003"/>
    </source>
</evidence>
<evidence type="ECO:0000256" key="5">
    <source>
        <dbReference type="ARBA" id="ARBA00022692"/>
    </source>
</evidence>
<keyword evidence="10" id="KW-1015">Disulfide bond</keyword>
<evidence type="ECO:0000256" key="6">
    <source>
        <dbReference type="ARBA" id="ARBA00022968"/>
    </source>
</evidence>